<comment type="caution">
    <text evidence="1">The sequence shown here is derived from an EMBL/GenBank/DDBJ whole genome shotgun (WGS) entry which is preliminary data.</text>
</comment>
<dbReference type="EMBL" id="MU970053">
    <property type="protein sequence ID" value="KAK9324139.1"/>
    <property type="molecule type" value="Genomic_DNA"/>
</dbReference>
<sequence>MSYYDSSAWQAVPPASAWEARSVATPLPVEETGAFTSQIDEVDRALDNLIKSGKFFPARRDGMPMHNPTLPHAPATPLDPRMAQPVARPPFASMASDPDLMRSPSSMAGLNGYYASQRFQAGPTVPAQGRVSEAEQVVQMKRRMAAARERDLRNYHQEQQFNRSMSPDTSRKVFQPLPTPGLLTDLPAFSAASLGKERVMSPSALSEDERRELISRQHRALYGLNGDPVGPGSAAEEQSFLRSSGTPSVASERLSPRLSFDPFQQSAPQSQQQAQSHQQAQQLKQQQQQQQQVQSGSRASGSTSPVGRSRTNSNGTSSPSSRSANFSLFDSTTTQQSNTSASSPEHSPPRVPLVRASTSSAVAPIGTRPIGVNTGLATGLSNTPVSAGAIGTRPNASQFGLGSESDPFSHHLPERTPSAGSNPSVAGEPSLSSITGGSSSSNNNNTSSASSTPTSSSTNAMAWSSKVWGNKGLGMAASVWG</sequence>
<organism evidence="1 2">
    <name type="scientific">Lipomyces orientalis</name>
    <dbReference type="NCBI Taxonomy" id="1233043"/>
    <lineage>
        <taxon>Eukaryota</taxon>
        <taxon>Fungi</taxon>
        <taxon>Dikarya</taxon>
        <taxon>Ascomycota</taxon>
        <taxon>Saccharomycotina</taxon>
        <taxon>Lipomycetes</taxon>
        <taxon>Lipomycetales</taxon>
        <taxon>Lipomycetaceae</taxon>
        <taxon>Lipomyces</taxon>
    </lineage>
</organism>
<dbReference type="Proteomes" id="UP001489719">
    <property type="component" value="Unassembled WGS sequence"/>
</dbReference>
<evidence type="ECO:0000313" key="2">
    <source>
        <dbReference type="Proteomes" id="UP001489719"/>
    </source>
</evidence>
<evidence type="ECO:0000313" key="1">
    <source>
        <dbReference type="EMBL" id="KAK9324139.1"/>
    </source>
</evidence>
<protein>
    <submittedName>
        <fullName evidence="1">Uncharacterized protein</fullName>
    </submittedName>
</protein>
<gene>
    <name evidence="1" type="ORF">V1517DRAFT_351613</name>
</gene>
<proteinExistence type="predicted"/>
<reference evidence="2" key="1">
    <citation type="journal article" date="2024" name="Front. Bioeng. Biotechnol.">
        <title>Genome-scale model development and genomic sequencing of the oleaginous clade Lipomyces.</title>
        <authorList>
            <person name="Czajka J.J."/>
            <person name="Han Y."/>
            <person name="Kim J."/>
            <person name="Mondo S.J."/>
            <person name="Hofstad B.A."/>
            <person name="Robles A."/>
            <person name="Haridas S."/>
            <person name="Riley R."/>
            <person name="LaButti K."/>
            <person name="Pangilinan J."/>
            <person name="Andreopoulos W."/>
            <person name="Lipzen A."/>
            <person name="Yan J."/>
            <person name="Wang M."/>
            <person name="Ng V."/>
            <person name="Grigoriev I.V."/>
            <person name="Spatafora J.W."/>
            <person name="Magnuson J.K."/>
            <person name="Baker S.E."/>
            <person name="Pomraning K.R."/>
        </authorList>
    </citation>
    <scope>NUCLEOTIDE SEQUENCE [LARGE SCALE GENOMIC DNA]</scope>
    <source>
        <strain evidence="2">CBS 10300</strain>
    </source>
</reference>
<name>A0ACC3TSI3_9ASCO</name>
<keyword evidence="2" id="KW-1185">Reference proteome</keyword>
<accession>A0ACC3TSI3</accession>